<dbReference type="GO" id="GO:0016757">
    <property type="term" value="F:glycosyltransferase activity"/>
    <property type="evidence" value="ECO:0007669"/>
    <property type="project" value="UniProtKB-KW"/>
</dbReference>
<dbReference type="OrthoDB" id="258796at2"/>
<dbReference type="RefSeq" id="WP_142524364.1">
    <property type="nucleotide sequence ID" value="NZ_CABFUZ020000043.1"/>
</dbReference>
<dbReference type="Pfam" id="PF13439">
    <property type="entry name" value="Glyco_transf_4"/>
    <property type="match status" value="1"/>
</dbReference>
<dbReference type="EMBL" id="CABFUZ020000043">
    <property type="protein sequence ID" value="VVM04775.1"/>
    <property type="molecule type" value="Genomic_DNA"/>
</dbReference>
<keyword evidence="3" id="KW-1185">Reference proteome</keyword>
<feature type="non-terminal residue" evidence="2">
    <location>
        <position position="146"/>
    </location>
</feature>
<reference evidence="2" key="1">
    <citation type="submission" date="2019-09" db="EMBL/GenBank/DDBJ databases">
        <authorList>
            <person name="Cremers G."/>
        </authorList>
    </citation>
    <scope>NUCLEOTIDE SEQUENCE [LARGE SCALE GENOMIC DNA]</scope>
    <source>
        <strain evidence="2">3B</strain>
    </source>
</reference>
<dbReference type="SUPFAM" id="SSF53756">
    <property type="entry name" value="UDP-Glycosyltransferase/glycogen phosphorylase"/>
    <property type="match status" value="1"/>
</dbReference>
<dbReference type="Gene3D" id="3.40.50.2000">
    <property type="entry name" value="Glycogen Phosphorylase B"/>
    <property type="match status" value="1"/>
</dbReference>
<dbReference type="Proteomes" id="UP000381693">
    <property type="component" value="Unassembled WGS sequence"/>
</dbReference>
<comment type="caution">
    <text evidence="2">The sequence shown here is derived from an EMBL/GenBank/DDBJ whole genome shotgun (WGS) entry which is preliminary data.</text>
</comment>
<feature type="domain" description="Glycosyltransferase subfamily 4-like N-terminal" evidence="1">
    <location>
        <begin position="15"/>
        <end position="127"/>
    </location>
</feature>
<dbReference type="AlphaFoldDB" id="A0A5E6MH20"/>
<sequence length="146" mass="16699">MKICDVTQFYSPRSGGVRRYLGEKQQHVRERTEDEHFLIVPGERTSQQSEGRTHLITIASPKVDRTSRYRILCNVPLVHSILREIRPDIVESGDPYHLAWAILRGARELGIPAVGFYHSHFPDAYLRTACRFGGPPVEKFVLMAAR</sequence>
<organism evidence="2 3">
    <name type="scientific">Methylacidimicrobium cyclopophantes</name>
    <dbReference type="NCBI Taxonomy" id="1041766"/>
    <lineage>
        <taxon>Bacteria</taxon>
        <taxon>Pseudomonadati</taxon>
        <taxon>Verrucomicrobiota</taxon>
        <taxon>Methylacidimicrobium</taxon>
    </lineage>
</organism>
<evidence type="ECO:0000313" key="3">
    <source>
        <dbReference type="Proteomes" id="UP000381693"/>
    </source>
</evidence>
<evidence type="ECO:0000313" key="2">
    <source>
        <dbReference type="EMBL" id="VVM04775.1"/>
    </source>
</evidence>
<proteinExistence type="predicted"/>
<name>A0A5E6MH20_9BACT</name>
<protein>
    <submittedName>
        <fullName evidence="2">Partial alpha-1,6-mannosyltransferase</fullName>
    </submittedName>
</protein>
<accession>A0A5E6MH20</accession>
<dbReference type="InterPro" id="IPR028098">
    <property type="entry name" value="Glyco_trans_4-like_N"/>
</dbReference>
<gene>
    <name evidence="2" type="primary">pimC</name>
    <name evidence="2" type="ORF">MAMC_00228</name>
</gene>
<evidence type="ECO:0000259" key="1">
    <source>
        <dbReference type="Pfam" id="PF13439"/>
    </source>
</evidence>